<evidence type="ECO:0000313" key="1">
    <source>
        <dbReference type="EMBL" id="CUI14919.1"/>
    </source>
</evidence>
<keyword evidence="2" id="KW-1185">Reference proteome</keyword>
<keyword evidence="1" id="KW-0675">Receptor</keyword>
<dbReference type="GO" id="GO:0019005">
    <property type="term" value="C:SCF ubiquitin ligase complex"/>
    <property type="evidence" value="ECO:0007669"/>
    <property type="project" value="TreeGrafter"/>
</dbReference>
<protein>
    <submittedName>
        <fullName evidence="1">Receptor-type protein kinase, putative</fullName>
    </submittedName>
</protein>
<dbReference type="InterPro" id="IPR032675">
    <property type="entry name" value="LRR_dom_sf"/>
</dbReference>
<sequence>METTRPADLPSDSLRQCILQYIPLTTTSILALRCCSSTWRSSLECSPAYVERPQSDDVVVSVNGRSAVVAPRGDLGTPLVQRQEVTKPKRTVVIAPARLVSRDDGRKAPLHMTERQLYRVFHVLDTIVLSRPHIDLRVDIDYRGWTPRFDPDSSLPLSGFSDPDTVASITPQQLVSLSLGPTTPLDSTALGSMVAGCYQLASLTIEQWCDDSTLSVIARSLPNLSSLAIRRAHKLSDASLQFAAPLLTCLQSLELCECPQITDRGLTAMVRGSGNALRHIKFTFCERMTDLTMTQIAASAGRQLLTLDVSGNTLITSTGVILLITDQCKLQELHVNFVMGALDTDVLEAILEFGWTVHKISAAFTHADVGYGMPALIQKLRTRGTDVMC</sequence>
<dbReference type="VEuPathDB" id="TriTrypDB:BSAL_19490"/>
<dbReference type="EMBL" id="CYKH01001708">
    <property type="protein sequence ID" value="CUI14919.1"/>
    <property type="molecule type" value="Genomic_DNA"/>
</dbReference>
<dbReference type="PANTHER" id="PTHR13318">
    <property type="entry name" value="PARTNER OF PAIRED, ISOFORM B-RELATED"/>
    <property type="match status" value="1"/>
</dbReference>
<gene>
    <name evidence="1" type="ORF">BSAL_19490</name>
</gene>
<keyword evidence="1" id="KW-0418">Kinase</keyword>
<organism evidence="1 2">
    <name type="scientific">Bodo saltans</name>
    <name type="common">Flagellated protozoan</name>
    <dbReference type="NCBI Taxonomy" id="75058"/>
    <lineage>
        <taxon>Eukaryota</taxon>
        <taxon>Discoba</taxon>
        <taxon>Euglenozoa</taxon>
        <taxon>Kinetoplastea</taxon>
        <taxon>Metakinetoplastina</taxon>
        <taxon>Eubodonida</taxon>
        <taxon>Bodonidae</taxon>
        <taxon>Bodo</taxon>
    </lineage>
</organism>
<evidence type="ECO:0000313" key="2">
    <source>
        <dbReference type="Proteomes" id="UP000051952"/>
    </source>
</evidence>
<dbReference type="SMART" id="SM00367">
    <property type="entry name" value="LRR_CC"/>
    <property type="match status" value="4"/>
</dbReference>
<proteinExistence type="predicted"/>
<dbReference type="InterPro" id="IPR006553">
    <property type="entry name" value="Leu-rich_rpt_Cys-con_subtyp"/>
</dbReference>
<dbReference type="AlphaFoldDB" id="A0A0S4KPS5"/>
<dbReference type="GO" id="GO:0016301">
    <property type="term" value="F:kinase activity"/>
    <property type="evidence" value="ECO:0007669"/>
    <property type="project" value="UniProtKB-KW"/>
</dbReference>
<accession>A0A0S4KPS5</accession>
<name>A0A0S4KPS5_BODSA</name>
<dbReference type="SUPFAM" id="SSF52047">
    <property type="entry name" value="RNI-like"/>
    <property type="match status" value="1"/>
</dbReference>
<dbReference type="Proteomes" id="UP000051952">
    <property type="component" value="Unassembled WGS sequence"/>
</dbReference>
<dbReference type="GO" id="GO:0031146">
    <property type="term" value="P:SCF-dependent proteasomal ubiquitin-dependent protein catabolic process"/>
    <property type="evidence" value="ECO:0007669"/>
    <property type="project" value="TreeGrafter"/>
</dbReference>
<reference evidence="2" key="1">
    <citation type="submission" date="2015-09" db="EMBL/GenBank/DDBJ databases">
        <authorList>
            <consortium name="Pathogen Informatics"/>
        </authorList>
    </citation>
    <scope>NUCLEOTIDE SEQUENCE [LARGE SCALE GENOMIC DNA]</scope>
    <source>
        <strain evidence="2">Lake Konstanz</strain>
    </source>
</reference>
<keyword evidence="1" id="KW-0808">Transferase</keyword>
<dbReference type="Gene3D" id="3.80.10.10">
    <property type="entry name" value="Ribonuclease Inhibitor"/>
    <property type="match status" value="1"/>
</dbReference>